<name>A0A371G221_MUCPR</name>
<protein>
    <submittedName>
        <fullName evidence="1">Copia protein</fullName>
    </submittedName>
</protein>
<reference evidence="1" key="1">
    <citation type="submission" date="2018-05" db="EMBL/GenBank/DDBJ databases">
        <title>Draft genome of Mucuna pruriens seed.</title>
        <authorList>
            <person name="Nnadi N.E."/>
            <person name="Vos R."/>
            <person name="Hasami M.H."/>
            <person name="Devisetty U.K."/>
            <person name="Aguiy J.C."/>
        </authorList>
    </citation>
    <scope>NUCLEOTIDE SEQUENCE [LARGE SCALE GENOMIC DNA]</scope>
    <source>
        <strain evidence="1">JCA_2017</strain>
    </source>
</reference>
<dbReference type="Proteomes" id="UP000257109">
    <property type="component" value="Unassembled WGS sequence"/>
</dbReference>
<dbReference type="PANTHER" id="PTHR11439:SF515">
    <property type="entry name" value="GAG-POL POLYPROTEIN"/>
    <property type="match status" value="1"/>
</dbReference>
<feature type="non-terminal residue" evidence="1">
    <location>
        <position position="1"/>
    </location>
</feature>
<accession>A0A371G221</accession>
<organism evidence="1 2">
    <name type="scientific">Mucuna pruriens</name>
    <name type="common">Velvet bean</name>
    <name type="synonym">Dolichos pruriens</name>
    <dbReference type="NCBI Taxonomy" id="157652"/>
    <lineage>
        <taxon>Eukaryota</taxon>
        <taxon>Viridiplantae</taxon>
        <taxon>Streptophyta</taxon>
        <taxon>Embryophyta</taxon>
        <taxon>Tracheophyta</taxon>
        <taxon>Spermatophyta</taxon>
        <taxon>Magnoliopsida</taxon>
        <taxon>eudicotyledons</taxon>
        <taxon>Gunneridae</taxon>
        <taxon>Pentapetalae</taxon>
        <taxon>rosids</taxon>
        <taxon>fabids</taxon>
        <taxon>Fabales</taxon>
        <taxon>Fabaceae</taxon>
        <taxon>Papilionoideae</taxon>
        <taxon>50 kb inversion clade</taxon>
        <taxon>NPAAA clade</taxon>
        <taxon>indigoferoid/millettioid clade</taxon>
        <taxon>Phaseoleae</taxon>
        <taxon>Mucuna</taxon>
    </lineage>
</organism>
<dbReference type="EMBL" id="QJKJ01006994">
    <property type="protein sequence ID" value="RDX84616.1"/>
    <property type="molecule type" value="Genomic_DNA"/>
</dbReference>
<dbReference type="CDD" id="cd09272">
    <property type="entry name" value="RNase_HI_RT_Ty1"/>
    <property type="match status" value="1"/>
</dbReference>
<dbReference type="AlphaFoldDB" id="A0A371G221"/>
<evidence type="ECO:0000313" key="1">
    <source>
        <dbReference type="EMBL" id="RDX84616.1"/>
    </source>
</evidence>
<dbReference type="OrthoDB" id="2551793at2759"/>
<sequence>MEAGYIFFYGGAPTWSSTKELVVALSSFEAEYIVASTIACQAVWLEVLIKELQVKILGKVKLLVDNNFAIELVRHPVTHGRSKHIETRFHFLKEQVGNKKLRIEHCKTKIQFANILTKALKFERFRCLRDSIGIICVVFWSRILFLN</sequence>
<keyword evidence="2" id="KW-1185">Reference proteome</keyword>
<gene>
    <name evidence="1" type="primary">GIP</name>
    <name evidence="1" type="ORF">CR513_34312</name>
</gene>
<dbReference type="PANTHER" id="PTHR11439">
    <property type="entry name" value="GAG-POL-RELATED RETROTRANSPOSON"/>
    <property type="match status" value="1"/>
</dbReference>
<dbReference type="STRING" id="157652.A0A371G221"/>
<proteinExistence type="predicted"/>
<comment type="caution">
    <text evidence="1">The sequence shown here is derived from an EMBL/GenBank/DDBJ whole genome shotgun (WGS) entry which is preliminary data.</text>
</comment>
<evidence type="ECO:0000313" key="2">
    <source>
        <dbReference type="Proteomes" id="UP000257109"/>
    </source>
</evidence>